<evidence type="ECO:0000256" key="1">
    <source>
        <dbReference type="ARBA" id="ARBA00004651"/>
    </source>
</evidence>
<keyword evidence="12" id="KW-1185">Reference proteome</keyword>
<evidence type="ECO:0000313" key="12">
    <source>
        <dbReference type="Proteomes" id="UP000029708"/>
    </source>
</evidence>
<dbReference type="Pfam" id="PF12704">
    <property type="entry name" value="MacB_PCD"/>
    <property type="match status" value="2"/>
</dbReference>
<protein>
    <submittedName>
        <fullName evidence="11">Putative permease</fullName>
    </submittedName>
</protein>
<evidence type="ECO:0000313" key="11">
    <source>
        <dbReference type="EMBL" id="MBB6185355.1"/>
    </source>
</evidence>
<evidence type="ECO:0000256" key="3">
    <source>
        <dbReference type="ARBA" id="ARBA00022692"/>
    </source>
</evidence>
<keyword evidence="5 7" id="KW-0472">Membrane</keyword>
<gene>
    <name evidence="11" type="ORF">HNQ86_002700</name>
    <name evidence="10" type="ORF">LF63_0112750</name>
</gene>
<dbReference type="STRING" id="1543381.LF63_0112750"/>
<dbReference type="InterPro" id="IPR003838">
    <property type="entry name" value="ABC3_permease_C"/>
</dbReference>
<keyword evidence="3 7" id="KW-0812">Transmembrane</keyword>
<sequence length="805" mass="87051">MRIVSDLIYTARLLRKSPWFTLTTVLLLAGGLAISIYTWSVLNTMVYKPLPMPDGDSVVRVIGTRDGRTRPINAFALAKLRQGADRLQDMGAYTVDSVRVGERGASRNVNATFAQWNVFGFSRAKPLLGRGFVRADADVGAEPVVVLGYDVWQAVFAGDPDIVGRVIHIDNKPTRVVGVMPRGYAFPIAAALWLPLSTRDLHPDRWSDQSYSAWARLRDGVSMQAADAQLQTLLKSVQQQYPRRTDDDAALTSVSVGTFQMVQTDFQGTGVFMVLNLVALFILLLASVNVGNLLLARMNERWREVAMRMALGAPPGWLVAQMALESALICIGGGVLALALAGWALKATNSVMATTFGTLPWWWQWGLDRPTIIAAAVFVTVTVVLVAVLPALRALRVQPASLLREDARSGTGRRGGRLSHALVTIEIALISVIMVVGSALTLLAWRAAHIDTGMDISNLVRMPLNLSAEKYPSPNQQLQFYDRLLTALDAQPAVATATITSGLGKVRLAVDGAVYARLEDHPQAYGVLLSTRPDPIGIRLLSGRGFDSRDRAAGAATALVSQTLARTLWPHGSAIGRSIRLIRNGKAVEPRTVVGVVADVRQGDDLLNTDRSTYASIYVPLAQSIVPTARVLVRDRGDLHAARQALWQALAQVDPAMPPGEITSYAEVQRKLTLMARTMTNLFMYCGLFAILLALTGIYALSSHAVTRRTHEIGLRRALGATDGTILRQFLRQGRRQLRVGLAMSVLLAAGMLYLLGSFAGVGLVSLAGIGAAVVVTVSTLVLVAVAIATQRVLRQQPAVSLRHE</sequence>
<dbReference type="AlphaFoldDB" id="A0A099CT28"/>
<proteinExistence type="inferred from homology"/>
<dbReference type="Pfam" id="PF02687">
    <property type="entry name" value="FtsX"/>
    <property type="match status" value="2"/>
</dbReference>
<feature type="transmembrane region" description="Helical" evidence="7">
    <location>
        <begin position="421"/>
        <end position="445"/>
    </location>
</feature>
<dbReference type="InterPro" id="IPR050250">
    <property type="entry name" value="Macrolide_Exporter_MacB"/>
</dbReference>
<evidence type="ECO:0000256" key="6">
    <source>
        <dbReference type="ARBA" id="ARBA00038076"/>
    </source>
</evidence>
<feature type="domain" description="ABC3 transporter permease C-terminal" evidence="8">
    <location>
        <begin position="277"/>
        <end position="399"/>
    </location>
</feature>
<feature type="transmembrane region" description="Helical" evidence="7">
    <location>
        <begin position="682"/>
        <end position="701"/>
    </location>
</feature>
<accession>A0A099CT28</accession>
<dbReference type="PANTHER" id="PTHR30572:SF4">
    <property type="entry name" value="ABC TRANSPORTER PERMEASE YTRF"/>
    <property type="match status" value="1"/>
</dbReference>
<evidence type="ECO:0000313" key="13">
    <source>
        <dbReference type="Proteomes" id="UP000560000"/>
    </source>
</evidence>
<dbReference type="RefSeq" id="WP_043102364.1">
    <property type="nucleotide sequence ID" value="NZ_JACHET010000001.1"/>
</dbReference>
<keyword evidence="2" id="KW-1003">Cell membrane</keyword>
<dbReference type="InterPro" id="IPR025857">
    <property type="entry name" value="MacB_PCD"/>
</dbReference>
<dbReference type="GO" id="GO:0005886">
    <property type="term" value="C:plasma membrane"/>
    <property type="evidence" value="ECO:0007669"/>
    <property type="project" value="UniProtKB-SubCell"/>
</dbReference>
<comment type="similarity">
    <text evidence="6">Belongs to the ABC-4 integral membrane protein family.</text>
</comment>
<feature type="transmembrane region" description="Helical" evidence="7">
    <location>
        <begin position="738"/>
        <end position="756"/>
    </location>
</feature>
<feature type="transmembrane region" description="Helical" evidence="7">
    <location>
        <begin position="762"/>
        <end position="788"/>
    </location>
</feature>
<dbReference type="OrthoDB" id="9770036at2"/>
<organism evidence="10 12">
    <name type="scientific">Oleiagrimonas soli</name>
    <dbReference type="NCBI Taxonomy" id="1543381"/>
    <lineage>
        <taxon>Bacteria</taxon>
        <taxon>Pseudomonadati</taxon>
        <taxon>Pseudomonadota</taxon>
        <taxon>Gammaproteobacteria</taxon>
        <taxon>Lysobacterales</taxon>
        <taxon>Rhodanobacteraceae</taxon>
        <taxon>Oleiagrimonas</taxon>
    </lineage>
</organism>
<dbReference type="EMBL" id="JROI01000014">
    <property type="protein sequence ID" value="KGI77108.1"/>
    <property type="molecule type" value="Genomic_DNA"/>
</dbReference>
<evidence type="ECO:0000256" key="2">
    <source>
        <dbReference type="ARBA" id="ARBA00022475"/>
    </source>
</evidence>
<evidence type="ECO:0000256" key="7">
    <source>
        <dbReference type="SAM" id="Phobius"/>
    </source>
</evidence>
<feature type="domain" description="MacB-like periplasmic core" evidence="9">
    <location>
        <begin position="427"/>
        <end position="646"/>
    </location>
</feature>
<feature type="transmembrane region" description="Helical" evidence="7">
    <location>
        <begin position="316"/>
        <end position="345"/>
    </location>
</feature>
<feature type="transmembrane region" description="Helical" evidence="7">
    <location>
        <begin position="372"/>
        <end position="395"/>
    </location>
</feature>
<evidence type="ECO:0000256" key="4">
    <source>
        <dbReference type="ARBA" id="ARBA00022989"/>
    </source>
</evidence>
<evidence type="ECO:0000313" key="10">
    <source>
        <dbReference type="EMBL" id="KGI77108.1"/>
    </source>
</evidence>
<feature type="domain" description="ABC3 transporter permease C-terminal" evidence="8">
    <location>
        <begin position="688"/>
        <end position="792"/>
    </location>
</feature>
<dbReference type="PANTHER" id="PTHR30572">
    <property type="entry name" value="MEMBRANE COMPONENT OF TRANSPORTER-RELATED"/>
    <property type="match status" value="1"/>
</dbReference>
<dbReference type="HOGENOM" id="CLU_009433_0_0_6"/>
<name>A0A099CT28_9GAMM</name>
<dbReference type="EMBL" id="JACHET010000001">
    <property type="protein sequence ID" value="MBB6185355.1"/>
    <property type="molecule type" value="Genomic_DNA"/>
</dbReference>
<reference evidence="11 13" key="2">
    <citation type="submission" date="2020-08" db="EMBL/GenBank/DDBJ databases">
        <title>Genomic Encyclopedia of Type Strains, Phase IV (KMG-IV): sequencing the most valuable type-strain genomes for metagenomic binning, comparative biology and taxonomic classification.</title>
        <authorList>
            <person name="Goeker M."/>
        </authorList>
    </citation>
    <scope>NUCLEOTIDE SEQUENCE [LARGE SCALE GENOMIC DNA]</scope>
    <source>
        <strain evidence="11 13">DSM 107085</strain>
    </source>
</reference>
<dbReference type="Proteomes" id="UP000560000">
    <property type="component" value="Unassembled WGS sequence"/>
</dbReference>
<feature type="domain" description="MacB-like periplasmic core" evidence="9">
    <location>
        <begin position="21"/>
        <end position="232"/>
    </location>
</feature>
<evidence type="ECO:0000259" key="9">
    <source>
        <dbReference type="Pfam" id="PF12704"/>
    </source>
</evidence>
<keyword evidence="4 7" id="KW-1133">Transmembrane helix</keyword>
<reference evidence="10 12" key="1">
    <citation type="submission" date="2014-09" db="EMBL/GenBank/DDBJ databases">
        <title>Xanthomonadaceae 3.5X direct submission.</title>
        <authorList>
            <person name="Fang T."/>
            <person name="Wang H."/>
        </authorList>
    </citation>
    <scope>NUCLEOTIDE SEQUENCE [LARGE SCALE GENOMIC DNA]</scope>
    <source>
        <strain evidence="10 12">3.5X</strain>
    </source>
</reference>
<evidence type="ECO:0000256" key="5">
    <source>
        <dbReference type="ARBA" id="ARBA00023136"/>
    </source>
</evidence>
<comment type="caution">
    <text evidence="10">The sequence shown here is derived from an EMBL/GenBank/DDBJ whole genome shotgun (WGS) entry which is preliminary data.</text>
</comment>
<dbReference type="Proteomes" id="UP000029708">
    <property type="component" value="Unassembled WGS sequence"/>
</dbReference>
<feature type="transmembrane region" description="Helical" evidence="7">
    <location>
        <begin position="20"/>
        <end position="42"/>
    </location>
</feature>
<comment type="subcellular location">
    <subcellularLocation>
        <location evidence="1">Cell membrane</location>
        <topology evidence="1">Multi-pass membrane protein</topology>
    </subcellularLocation>
</comment>
<dbReference type="GO" id="GO:0022857">
    <property type="term" value="F:transmembrane transporter activity"/>
    <property type="evidence" value="ECO:0007669"/>
    <property type="project" value="TreeGrafter"/>
</dbReference>
<feature type="transmembrane region" description="Helical" evidence="7">
    <location>
        <begin position="270"/>
        <end position="295"/>
    </location>
</feature>
<evidence type="ECO:0000259" key="8">
    <source>
        <dbReference type="Pfam" id="PF02687"/>
    </source>
</evidence>